<dbReference type="RefSeq" id="WP_198306560.1">
    <property type="nucleotide sequence ID" value="NZ_CP022121.1"/>
</dbReference>
<name>A0ABT1Y7W4_9FIRM</name>
<gene>
    <name evidence="2" type="ORF">NVS47_15900</name>
</gene>
<keyword evidence="3" id="KW-1185">Reference proteome</keyword>
<evidence type="ECO:0000313" key="2">
    <source>
        <dbReference type="EMBL" id="MCR6546974.1"/>
    </source>
</evidence>
<dbReference type="PANTHER" id="PTHR33408">
    <property type="entry name" value="TRANSPOSASE"/>
    <property type="match status" value="1"/>
</dbReference>
<protein>
    <submittedName>
        <fullName evidence="2">Transposase</fullName>
    </submittedName>
</protein>
<dbReference type="Proteomes" id="UP001524944">
    <property type="component" value="Unassembled WGS sequence"/>
</dbReference>
<dbReference type="PANTHER" id="PTHR33408:SF2">
    <property type="entry name" value="TRANSPOSASE DDE DOMAIN-CONTAINING PROTEIN"/>
    <property type="match status" value="1"/>
</dbReference>
<reference evidence="2 3" key="1">
    <citation type="submission" date="2022-08" db="EMBL/GenBank/DDBJ databases">
        <title>Proteogenomics of the novel Dehalobacterium formicoaceticum strain EZ94 highlights a key role of methyltransferases during anaerobic dichloromethane degradation.</title>
        <authorList>
            <person name="Wasmund K."/>
        </authorList>
    </citation>
    <scope>NUCLEOTIDE SEQUENCE [LARGE SCALE GENOMIC DNA]</scope>
    <source>
        <strain evidence="2 3">EZ94</strain>
    </source>
</reference>
<dbReference type="Pfam" id="PF13751">
    <property type="entry name" value="DDE_Tnp_1_6"/>
    <property type="match status" value="1"/>
</dbReference>
<dbReference type="EMBL" id="JANPWE010000015">
    <property type="protein sequence ID" value="MCR6546974.1"/>
    <property type="molecule type" value="Genomic_DNA"/>
</dbReference>
<evidence type="ECO:0000313" key="3">
    <source>
        <dbReference type="Proteomes" id="UP001524944"/>
    </source>
</evidence>
<comment type="caution">
    <text evidence="2">The sequence shown here is derived from an EMBL/GenBank/DDBJ whole genome shotgun (WGS) entry which is preliminary data.</text>
</comment>
<sequence>MTGRKKTSDKLPYNDFEIENKENILRCPAGQESIRSEFNEKSKTLSAHFNREICNECPLKENCRVKFQKKDTVVRVTQKALVAEETRLKLEAKEERKEATSKRAAIEGTNSTLKRAQEMDKLSVRGIIKGHLVVGKKLIAHNFRQLTIFFNGDIRKKVKESLKPNQGIPVAI</sequence>
<accession>A0ABT1Y7W4</accession>
<feature type="domain" description="Transposase DDE" evidence="1">
    <location>
        <begin position="27"/>
        <end position="146"/>
    </location>
</feature>
<proteinExistence type="predicted"/>
<organism evidence="2 3">
    <name type="scientific">Dehalobacterium formicoaceticum</name>
    <dbReference type="NCBI Taxonomy" id="51515"/>
    <lineage>
        <taxon>Bacteria</taxon>
        <taxon>Bacillati</taxon>
        <taxon>Bacillota</taxon>
        <taxon>Clostridia</taxon>
        <taxon>Eubacteriales</taxon>
        <taxon>Peptococcaceae</taxon>
        <taxon>Dehalobacterium</taxon>
    </lineage>
</organism>
<evidence type="ECO:0000259" key="1">
    <source>
        <dbReference type="Pfam" id="PF13751"/>
    </source>
</evidence>
<dbReference type="InterPro" id="IPR025668">
    <property type="entry name" value="Tnp_DDE_dom"/>
</dbReference>